<evidence type="ECO:0000256" key="4">
    <source>
        <dbReference type="ARBA" id="ARBA00008819"/>
    </source>
</evidence>
<sequence length="228" mass="25342">MSVSKKPMVLVILDGYGYREDQQDNAIYSAKTPVMDALWAKRPHTLIDASGLEVGLPDRQMGNSEVGHVNLGAGRIVYQDLTRLDVEIKERTFFANPVLTAAVDKAVAAGKAVHIMGLMSPGGVHSHEDHIMAMVELAAERGAEKIYLHAFLDGRDTPPRSAEKTLATFEAKFAALGKGRIASLIGRYYAMDRDNRWDRVEQAYDLLTLAKGEFSRYRRRRSAGRLRP</sequence>
<evidence type="ECO:0000313" key="11">
    <source>
        <dbReference type="EMBL" id="GHK55750.1"/>
    </source>
</evidence>
<evidence type="ECO:0000256" key="1">
    <source>
        <dbReference type="ARBA" id="ARBA00000370"/>
    </source>
</evidence>
<evidence type="ECO:0000256" key="2">
    <source>
        <dbReference type="ARBA" id="ARBA00001936"/>
    </source>
</evidence>
<dbReference type="AlphaFoldDB" id="A0A919LXB5"/>
<evidence type="ECO:0000256" key="3">
    <source>
        <dbReference type="ARBA" id="ARBA00004798"/>
    </source>
</evidence>
<name>A0A919LXB5_KLEPN</name>
<organism evidence="11 12">
    <name type="scientific">Klebsiella pneumoniae</name>
    <dbReference type="NCBI Taxonomy" id="573"/>
    <lineage>
        <taxon>Bacteria</taxon>
        <taxon>Pseudomonadati</taxon>
        <taxon>Pseudomonadota</taxon>
        <taxon>Gammaproteobacteria</taxon>
        <taxon>Enterobacterales</taxon>
        <taxon>Enterobacteriaceae</taxon>
        <taxon>Klebsiella/Raoultella group</taxon>
        <taxon>Klebsiella</taxon>
        <taxon>Klebsiella pneumoniae complex</taxon>
    </lineage>
</organism>
<dbReference type="SUPFAM" id="SSF53649">
    <property type="entry name" value="Alkaline phosphatase-like"/>
    <property type="match status" value="1"/>
</dbReference>
<dbReference type="SUPFAM" id="SSF64158">
    <property type="entry name" value="2,3-Bisphosphoglycerate-independent phosphoglycerate mutase, substrate-binding domain"/>
    <property type="match status" value="1"/>
</dbReference>
<keyword evidence="5" id="KW-0479">Metal-binding</keyword>
<evidence type="ECO:0000256" key="8">
    <source>
        <dbReference type="ARBA" id="ARBA00023235"/>
    </source>
</evidence>
<dbReference type="InterPro" id="IPR005995">
    <property type="entry name" value="Pgm_bpd_ind"/>
</dbReference>
<evidence type="ECO:0000256" key="5">
    <source>
        <dbReference type="ARBA" id="ARBA00022723"/>
    </source>
</evidence>
<proteinExistence type="inferred from homology"/>
<comment type="cofactor">
    <cofactor evidence="2">
        <name>Mn(2+)</name>
        <dbReference type="ChEBI" id="CHEBI:29035"/>
    </cofactor>
</comment>
<dbReference type="EMBL" id="BNFF01000001">
    <property type="protein sequence ID" value="GHK55750.1"/>
    <property type="molecule type" value="Genomic_DNA"/>
</dbReference>
<gene>
    <name evidence="11" type="ORF">KPZU09_54860</name>
</gene>
<feature type="domain" description="BPG-independent PGAM N-terminal" evidence="10">
    <location>
        <begin position="86"/>
        <end position="214"/>
    </location>
</feature>
<dbReference type="PANTHER" id="PTHR31637:SF0">
    <property type="entry name" value="2,3-BISPHOSPHOGLYCERATE-INDEPENDENT PHOSPHOGLYCERATE MUTASE"/>
    <property type="match status" value="1"/>
</dbReference>
<evidence type="ECO:0000256" key="7">
    <source>
        <dbReference type="ARBA" id="ARBA00023211"/>
    </source>
</evidence>
<comment type="pathway">
    <text evidence="3">Carbohydrate degradation; glycolysis; pyruvate from D-glyceraldehyde 3-phosphate: step 3/5.</text>
</comment>
<dbReference type="EC" id="5.4.2.12" evidence="9"/>
<keyword evidence="6" id="KW-0324">Glycolysis</keyword>
<evidence type="ECO:0000256" key="6">
    <source>
        <dbReference type="ARBA" id="ARBA00023152"/>
    </source>
</evidence>
<dbReference type="GO" id="GO:0030145">
    <property type="term" value="F:manganese ion binding"/>
    <property type="evidence" value="ECO:0007669"/>
    <property type="project" value="InterPro"/>
</dbReference>
<dbReference type="GO" id="GO:0006007">
    <property type="term" value="P:glucose catabolic process"/>
    <property type="evidence" value="ECO:0007669"/>
    <property type="project" value="InterPro"/>
</dbReference>
<dbReference type="InterPro" id="IPR017850">
    <property type="entry name" value="Alkaline_phosphatase_core_sf"/>
</dbReference>
<dbReference type="PANTHER" id="PTHR31637">
    <property type="entry name" value="2,3-BISPHOSPHOGLYCERATE-INDEPENDENT PHOSPHOGLYCERATE MUTASE"/>
    <property type="match status" value="1"/>
</dbReference>
<comment type="caution">
    <text evidence="11">The sequence shown here is derived from an EMBL/GenBank/DDBJ whole genome shotgun (WGS) entry which is preliminary data.</text>
</comment>
<dbReference type="InterPro" id="IPR011258">
    <property type="entry name" value="BPG-indep_PGM_N"/>
</dbReference>
<comment type="similarity">
    <text evidence="4">Belongs to the BPG-independent phosphoglycerate mutase family.</text>
</comment>
<keyword evidence="7" id="KW-0464">Manganese</keyword>
<dbReference type="Gene3D" id="3.40.1450.10">
    <property type="entry name" value="BPG-independent phosphoglycerate mutase, domain B"/>
    <property type="match status" value="1"/>
</dbReference>
<dbReference type="NCBIfam" id="TIGR01307">
    <property type="entry name" value="pgm_bpd_ind"/>
    <property type="match status" value="1"/>
</dbReference>
<dbReference type="InterPro" id="IPR036646">
    <property type="entry name" value="PGAM_B_sf"/>
</dbReference>
<dbReference type="GO" id="GO:0006096">
    <property type="term" value="P:glycolytic process"/>
    <property type="evidence" value="ECO:0007669"/>
    <property type="project" value="UniProtKB-UniRule"/>
</dbReference>
<protein>
    <recommendedName>
        <fullName evidence="9">2,3-bisphosphoglycerate-independent phosphoglycerate mutase</fullName>
        <ecNumber evidence="9">5.4.2.12</ecNumber>
    </recommendedName>
</protein>
<accession>A0A919LXB5</accession>
<evidence type="ECO:0000259" key="10">
    <source>
        <dbReference type="Pfam" id="PF06415"/>
    </source>
</evidence>
<evidence type="ECO:0000313" key="12">
    <source>
        <dbReference type="Proteomes" id="UP000655094"/>
    </source>
</evidence>
<dbReference type="GO" id="GO:0004619">
    <property type="term" value="F:phosphoglycerate mutase activity"/>
    <property type="evidence" value="ECO:0007669"/>
    <property type="project" value="UniProtKB-UniRule"/>
</dbReference>
<comment type="catalytic activity">
    <reaction evidence="1">
        <text>(2R)-2-phosphoglycerate = (2R)-3-phosphoglycerate</text>
        <dbReference type="Rhea" id="RHEA:15901"/>
        <dbReference type="ChEBI" id="CHEBI:58272"/>
        <dbReference type="ChEBI" id="CHEBI:58289"/>
        <dbReference type="EC" id="5.4.2.12"/>
    </reaction>
</comment>
<dbReference type="Proteomes" id="UP000655094">
    <property type="component" value="Unassembled WGS sequence"/>
</dbReference>
<dbReference type="Pfam" id="PF06415">
    <property type="entry name" value="iPGM_N"/>
    <property type="match status" value="1"/>
</dbReference>
<keyword evidence="8" id="KW-0413">Isomerase</keyword>
<reference evidence="11" key="1">
    <citation type="submission" date="2020-10" db="EMBL/GenBank/DDBJ databases">
        <title>Genome Sequence of ESBL Producing Zambian Clinical Strains.</title>
        <authorList>
            <person name="Shawa M."/>
            <person name="Furuta Y."/>
            <person name="Simbotwe M."/>
            <person name="Mulenga E."/>
            <person name="Mubanga M."/>
            <person name="Mulenga G."/>
            <person name="Kaile C."/>
            <person name="Zorigt T."/>
            <person name="Hang'ombe B."/>
            <person name="Higashi H."/>
        </authorList>
    </citation>
    <scope>NUCLEOTIDE SEQUENCE</scope>
    <source>
        <strain evidence="11">Zam_UTH_09</strain>
    </source>
</reference>
<dbReference type="GO" id="GO:0005829">
    <property type="term" value="C:cytosol"/>
    <property type="evidence" value="ECO:0007669"/>
    <property type="project" value="TreeGrafter"/>
</dbReference>
<evidence type="ECO:0000256" key="9">
    <source>
        <dbReference type="NCBIfam" id="TIGR01307"/>
    </source>
</evidence>